<feature type="compositionally biased region" description="Basic and acidic residues" evidence="1">
    <location>
        <begin position="118"/>
        <end position="133"/>
    </location>
</feature>
<keyword evidence="2" id="KW-1185">Reference proteome</keyword>
<dbReference type="AlphaFoldDB" id="A0A915J357"/>
<dbReference type="Proteomes" id="UP000887565">
    <property type="component" value="Unplaced"/>
</dbReference>
<evidence type="ECO:0000256" key="1">
    <source>
        <dbReference type="SAM" id="MobiDB-lite"/>
    </source>
</evidence>
<reference evidence="3" key="1">
    <citation type="submission" date="2022-11" db="UniProtKB">
        <authorList>
            <consortium name="WormBaseParasite"/>
        </authorList>
    </citation>
    <scope>IDENTIFICATION</scope>
</reference>
<feature type="region of interest" description="Disordered" evidence="1">
    <location>
        <begin position="111"/>
        <end position="133"/>
    </location>
</feature>
<proteinExistence type="predicted"/>
<evidence type="ECO:0000313" key="2">
    <source>
        <dbReference type="Proteomes" id="UP000887565"/>
    </source>
</evidence>
<name>A0A915J357_ROMCU</name>
<dbReference type="WBParaSite" id="nRc.2.0.1.t20554-RA">
    <property type="protein sequence ID" value="nRc.2.0.1.t20554-RA"/>
    <property type="gene ID" value="nRc.2.0.1.g20554"/>
</dbReference>
<organism evidence="2 3">
    <name type="scientific">Romanomermis culicivorax</name>
    <name type="common">Nematode worm</name>
    <dbReference type="NCBI Taxonomy" id="13658"/>
    <lineage>
        <taxon>Eukaryota</taxon>
        <taxon>Metazoa</taxon>
        <taxon>Ecdysozoa</taxon>
        <taxon>Nematoda</taxon>
        <taxon>Enoplea</taxon>
        <taxon>Dorylaimia</taxon>
        <taxon>Mermithida</taxon>
        <taxon>Mermithoidea</taxon>
        <taxon>Mermithidae</taxon>
        <taxon>Romanomermis</taxon>
    </lineage>
</organism>
<protein>
    <submittedName>
        <fullName evidence="3">Uncharacterized protein</fullName>
    </submittedName>
</protein>
<evidence type="ECO:0000313" key="3">
    <source>
        <dbReference type="WBParaSite" id="nRc.2.0.1.t20554-RA"/>
    </source>
</evidence>
<accession>A0A915J357</accession>
<sequence length="133" mass="14591">MFPDPKQDPKLPDLFLDGSGPESDFFEISDPDPDLNPNLIFLKCWTWTRTGPGPDIFRICYPICLCEYKRVGLGLFGAAISEPAITAPVISTPNSELAGVEMASAKRTDAELAGAEMAQRRTDWRQNGDAEVS</sequence>